<gene>
    <name evidence="2" type="ORF">METZ01_LOCUS148169</name>
</gene>
<feature type="domain" description="Peptidase M14" evidence="1">
    <location>
        <begin position="44"/>
        <end position="257"/>
    </location>
</feature>
<dbReference type="SUPFAM" id="SSF53187">
    <property type="entry name" value="Zn-dependent exopeptidases"/>
    <property type="match status" value="1"/>
</dbReference>
<dbReference type="GO" id="GO:0006508">
    <property type="term" value="P:proteolysis"/>
    <property type="evidence" value="ECO:0007669"/>
    <property type="project" value="InterPro"/>
</dbReference>
<dbReference type="InterPro" id="IPR029062">
    <property type="entry name" value="Class_I_gatase-like"/>
</dbReference>
<evidence type="ECO:0000313" key="2">
    <source>
        <dbReference type="EMBL" id="SVA95315.1"/>
    </source>
</evidence>
<feature type="non-terminal residue" evidence="2">
    <location>
        <position position="1"/>
    </location>
</feature>
<proteinExistence type="predicted"/>
<organism evidence="2">
    <name type="scientific">marine metagenome</name>
    <dbReference type="NCBI Taxonomy" id="408172"/>
    <lineage>
        <taxon>unclassified sequences</taxon>
        <taxon>metagenomes</taxon>
        <taxon>ecological metagenomes</taxon>
    </lineage>
</organism>
<protein>
    <recommendedName>
        <fullName evidence="1">Peptidase M14 domain-containing protein</fullName>
    </recommendedName>
</protein>
<reference evidence="2" key="1">
    <citation type="submission" date="2018-05" db="EMBL/GenBank/DDBJ databases">
        <authorList>
            <person name="Lanie J.A."/>
            <person name="Ng W.-L."/>
            <person name="Kazmierczak K.M."/>
            <person name="Andrzejewski T.M."/>
            <person name="Davidsen T.M."/>
            <person name="Wayne K.J."/>
            <person name="Tettelin H."/>
            <person name="Glass J.I."/>
            <person name="Rusch D."/>
            <person name="Podicherti R."/>
            <person name="Tsui H.-C.T."/>
            <person name="Winkler M.E."/>
        </authorList>
    </citation>
    <scope>NUCLEOTIDE SEQUENCE</scope>
</reference>
<dbReference type="CDD" id="cd03143">
    <property type="entry name" value="A4_beta-galactosidase_middle_domain"/>
    <property type="match status" value="1"/>
</dbReference>
<dbReference type="Gene3D" id="3.40.630.10">
    <property type="entry name" value="Zn peptidases"/>
    <property type="match status" value="1"/>
</dbReference>
<dbReference type="EMBL" id="UINC01023511">
    <property type="protein sequence ID" value="SVA95315.1"/>
    <property type="molecule type" value="Genomic_DNA"/>
</dbReference>
<dbReference type="SUPFAM" id="SSF52317">
    <property type="entry name" value="Class I glutamine amidotransferase-like"/>
    <property type="match status" value="1"/>
</dbReference>
<dbReference type="InterPro" id="IPR000834">
    <property type="entry name" value="Peptidase_M14"/>
</dbReference>
<accession>A0A382A1B8</accession>
<sequence>AVLLQVPAPVQELAPGTRYDLSIPTLEEVVGHDFREEVTPPDEIVRYLNALQAAAPERTHLIHYANSWEDRPLFMLVIGSVDRIARLDETLAGLRQLADPRGLAQADADRLLADLPVVTALVHGIHGNEISSSGAALAEAYHLLAAQGDMRVDRILNESLVLIDPSENPDGRARFVMQNKSAQARWPDQATWSAEHDEPWPGGRGNHYMFDINRDVFIQSQPETRGKIKVFREYTPHIVVDLHEMGGNSTYFFPPTAPPSNPWFTEQQLSLMDVFGEANAAEFDRRGFSYFNRATYDAFYPGYVDMWPMTHGALGMTYEQASARALVLRRDDGDLLTYGDGVLHHFTAAIQTAETAAINRERILRDYLAFRRSAVTLGNQGPAEFVLASAHDRGMADRLARTLVLNGIDVYKASGPVTLGNRTLAPENAFVIPGGQPAYRLLRNLLDAHTPMDPDFVDRQKERRALRLPDEIYDVTAWSMSTLWDVEVIPSQQETGARGERLDVDAPYPTVSLGPVVVGYLLPWGTNAVATVAEALREGIRVRAAGGAFTLGGREYGVGTAIVRSSDNPADLAERLGAIATTHGAEVVPIDDSYVREGVSLGSNSVRVLREPRVLLLYDEPGSSYSVGWARYVLERRYGQQTTVVRASGLGGVILSEYDVIIFPSGNYSSAVGSGLVRRLQDWMRDGGTLITMANSTQWAARESVGLLNTISERRGGRPEGEEPQEAGTLDQPIDFLEAIAPEDEAPEQTPGAILKVILDIEHWLSAGTDGEIGVVVEGSRIFSPIRLDEGQNVGRYADEEDLVLGGIVWEEAEP</sequence>
<dbReference type="GO" id="GO:0008270">
    <property type="term" value="F:zinc ion binding"/>
    <property type="evidence" value="ECO:0007669"/>
    <property type="project" value="InterPro"/>
</dbReference>
<name>A0A382A1B8_9ZZZZ</name>
<dbReference type="AlphaFoldDB" id="A0A382A1B8"/>
<feature type="non-terminal residue" evidence="2">
    <location>
        <position position="815"/>
    </location>
</feature>
<evidence type="ECO:0000259" key="1">
    <source>
        <dbReference type="Pfam" id="PF00246"/>
    </source>
</evidence>
<dbReference type="GO" id="GO:0004181">
    <property type="term" value="F:metallocarboxypeptidase activity"/>
    <property type="evidence" value="ECO:0007669"/>
    <property type="project" value="InterPro"/>
</dbReference>
<dbReference type="Pfam" id="PF00246">
    <property type="entry name" value="Peptidase_M14"/>
    <property type="match status" value="1"/>
</dbReference>